<feature type="region of interest" description="Disordered" evidence="8">
    <location>
        <begin position="395"/>
        <end position="448"/>
    </location>
</feature>
<keyword evidence="3 7" id="KW-0498">Mitosis</keyword>
<dbReference type="Proteomes" id="UP000830375">
    <property type="component" value="Unassembled WGS sequence"/>
</dbReference>
<reference evidence="10 11" key="1">
    <citation type="submission" date="2022-01" db="EMBL/GenBank/DDBJ databases">
        <title>A high-quality chromosome-level genome assembly of rohu carp, Labeo rohita.</title>
        <authorList>
            <person name="Arick M.A. II"/>
            <person name="Hsu C.-Y."/>
            <person name="Magbanua Z."/>
            <person name="Pechanova O."/>
            <person name="Grover C."/>
            <person name="Miller E."/>
            <person name="Thrash A."/>
            <person name="Ezzel L."/>
            <person name="Alam S."/>
            <person name="Benzie J."/>
            <person name="Hamilton M."/>
            <person name="Karsi A."/>
            <person name="Lawrence M.L."/>
            <person name="Peterson D.G."/>
        </authorList>
    </citation>
    <scope>NUCLEOTIDE SEQUENCE [LARGE SCALE GENOMIC DNA]</scope>
    <source>
        <strain evidence="11">BAU-BD-2019</strain>
        <tissue evidence="10">Blood</tissue>
    </source>
</reference>
<evidence type="ECO:0000256" key="6">
    <source>
        <dbReference type="ARBA" id="ARBA00023306"/>
    </source>
</evidence>
<dbReference type="EC" id="3.1.3.48" evidence="7"/>
<dbReference type="SUPFAM" id="SSF52821">
    <property type="entry name" value="Rhodanese/Cell cycle control phosphatase"/>
    <property type="match status" value="1"/>
</dbReference>
<evidence type="ECO:0000256" key="4">
    <source>
        <dbReference type="ARBA" id="ARBA00022801"/>
    </source>
</evidence>
<keyword evidence="6 7" id="KW-0131">Cell cycle</keyword>
<proteinExistence type="inferred from homology"/>
<dbReference type="PANTHER" id="PTHR10828">
    <property type="entry name" value="M-PHASE INDUCER PHOSPHATASE DUAL SPECIFICITY PHOSPHATASE CDC25"/>
    <property type="match status" value="1"/>
</dbReference>
<dbReference type="InterPro" id="IPR001763">
    <property type="entry name" value="Rhodanese-like_dom"/>
</dbReference>
<evidence type="ECO:0000313" key="11">
    <source>
        <dbReference type="Proteomes" id="UP000830375"/>
    </source>
</evidence>
<comment type="function">
    <text evidence="7">Tyrosine protein phosphatase which functions as a dosage-dependent inducer of mitotic progression.</text>
</comment>
<evidence type="ECO:0000256" key="1">
    <source>
        <dbReference type="ARBA" id="ARBA00011065"/>
    </source>
</evidence>
<evidence type="ECO:0000256" key="2">
    <source>
        <dbReference type="ARBA" id="ARBA00022618"/>
    </source>
</evidence>
<dbReference type="Gene3D" id="3.40.250.10">
    <property type="entry name" value="Rhodanese-like domain"/>
    <property type="match status" value="1"/>
</dbReference>
<name>A0ABQ8M461_LABRO</name>
<evidence type="ECO:0000256" key="8">
    <source>
        <dbReference type="SAM" id="MobiDB-lite"/>
    </source>
</evidence>
<evidence type="ECO:0000256" key="3">
    <source>
        <dbReference type="ARBA" id="ARBA00022776"/>
    </source>
</evidence>
<feature type="region of interest" description="Disordered" evidence="8">
    <location>
        <begin position="1"/>
        <end position="20"/>
    </location>
</feature>
<evidence type="ECO:0000256" key="7">
    <source>
        <dbReference type="RuleBase" id="RU368028"/>
    </source>
</evidence>
<comment type="catalytic activity">
    <reaction evidence="7">
        <text>O-phospho-L-tyrosyl-[protein] + H2O = L-tyrosyl-[protein] + phosphate</text>
        <dbReference type="Rhea" id="RHEA:10684"/>
        <dbReference type="Rhea" id="RHEA-COMP:10136"/>
        <dbReference type="Rhea" id="RHEA-COMP:20101"/>
        <dbReference type="ChEBI" id="CHEBI:15377"/>
        <dbReference type="ChEBI" id="CHEBI:43474"/>
        <dbReference type="ChEBI" id="CHEBI:46858"/>
        <dbReference type="ChEBI" id="CHEBI:61978"/>
        <dbReference type="EC" id="3.1.3.48"/>
    </reaction>
</comment>
<keyword evidence="5 7" id="KW-0904">Protein phosphatase</keyword>
<comment type="caution">
    <text evidence="10">The sequence shown here is derived from an EMBL/GenBank/DDBJ whole genome shotgun (WGS) entry which is preliminary data.</text>
</comment>
<dbReference type="CDD" id="cd01530">
    <property type="entry name" value="Cdc25"/>
    <property type="match status" value="1"/>
</dbReference>
<keyword evidence="4 7" id="KW-0378">Hydrolase</keyword>
<organism evidence="10 11">
    <name type="scientific">Labeo rohita</name>
    <name type="common">Indian major carp</name>
    <name type="synonym">Cyprinus rohita</name>
    <dbReference type="NCBI Taxonomy" id="84645"/>
    <lineage>
        <taxon>Eukaryota</taxon>
        <taxon>Metazoa</taxon>
        <taxon>Chordata</taxon>
        <taxon>Craniata</taxon>
        <taxon>Vertebrata</taxon>
        <taxon>Euteleostomi</taxon>
        <taxon>Actinopterygii</taxon>
        <taxon>Neopterygii</taxon>
        <taxon>Teleostei</taxon>
        <taxon>Ostariophysi</taxon>
        <taxon>Cypriniformes</taxon>
        <taxon>Cyprinidae</taxon>
        <taxon>Labeoninae</taxon>
        <taxon>Labeonini</taxon>
        <taxon>Labeo</taxon>
    </lineage>
</organism>
<accession>A0ABQ8M461</accession>
<evidence type="ECO:0000313" key="10">
    <source>
        <dbReference type="EMBL" id="KAI2657684.1"/>
    </source>
</evidence>
<sequence>MDCDFSPGDISPVNDPFGAGPESVLRPHRLYLPEIGARGSPCMKNLASPGPMAVLSPVTNLALNMNNLAVLGGQCETPKRKKTLPLLKIPSFASDASSDAGLGLESPSPLDSLDAEQNLQSVRRFSFQAIWCRWESIYLQPGLQLFGFLTHQCVCVVWLVPEGGWVNSGTLFMPWESRRSNRASHTPYLLPLQTSIHSLPLLPSSNKRGLQRGFEKAMEDATRAVNEKMPIRRIHSLPLQLLGHSPNLRNKEPDPSRYGVWTRANGCDNKENLAEENFEFKKPSMPASRCRTRSTGGTKDAFAGRPNSAPALMLSPPSSHQPDSPEESSPFILRRPSLSCLHDDDDDGFLEGLDDVENDSEVPLGMDSLLTAPLVAKQSTDSNYSPVVRCRPRGLFRSPSMPNPVGRVPLKRPERPLDENTPVRVKRRRSLAGTQVAPTEQEDVMPHQVQRSKSFNHAQIERMLDSDPSNVIGDFTKMVKAMNGQYSDLVERLFVIDCRYPYEYEGGHIKGALNLHQEDQIEDYFLKHPVLPECPEKRVLLVFHCEFSSERGPRMCRYVRQRDRFLNEYPNLHYPELYILKGGYKDFFPLHKSVCEPQAYRPMHHEDFKEDLRKFRLKSRTWAGERSKRDMYSRLKNL</sequence>
<dbReference type="EMBL" id="JACTAM010000013">
    <property type="protein sequence ID" value="KAI2657684.1"/>
    <property type="molecule type" value="Genomic_DNA"/>
</dbReference>
<gene>
    <name evidence="10" type="ORF">H4Q32_009061</name>
</gene>
<feature type="region of interest" description="Disordered" evidence="8">
    <location>
        <begin position="283"/>
        <end position="330"/>
    </location>
</feature>
<dbReference type="PROSITE" id="PS50206">
    <property type="entry name" value="RHODANESE_3"/>
    <property type="match status" value="1"/>
</dbReference>
<protein>
    <recommendedName>
        <fullName evidence="7">M-phase inducer phosphatase</fullName>
        <ecNumber evidence="7">3.1.3.48</ecNumber>
    </recommendedName>
</protein>
<dbReference type="InterPro" id="IPR000751">
    <property type="entry name" value="MPI_Phosphatase"/>
</dbReference>
<feature type="domain" description="Rhodanese" evidence="9">
    <location>
        <begin position="489"/>
        <end position="596"/>
    </location>
</feature>
<keyword evidence="11" id="KW-1185">Reference proteome</keyword>
<comment type="similarity">
    <text evidence="1 7">Belongs to the MPI phosphatase family.</text>
</comment>
<evidence type="ECO:0000256" key="5">
    <source>
        <dbReference type="ARBA" id="ARBA00022912"/>
    </source>
</evidence>
<dbReference type="PANTHER" id="PTHR10828:SF76">
    <property type="entry name" value="M-PHASE INDUCER PHOSPHATASE"/>
    <property type="match status" value="1"/>
</dbReference>
<evidence type="ECO:0000259" key="9">
    <source>
        <dbReference type="PROSITE" id="PS50206"/>
    </source>
</evidence>
<keyword evidence="2 7" id="KW-0132">Cell division</keyword>
<dbReference type="PRINTS" id="PR00716">
    <property type="entry name" value="MPIPHPHTASE"/>
</dbReference>
<dbReference type="Pfam" id="PF06617">
    <property type="entry name" value="M-inducer_phosp"/>
    <property type="match status" value="1"/>
</dbReference>
<feature type="compositionally biased region" description="Low complexity" evidence="8">
    <location>
        <begin position="306"/>
        <end position="318"/>
    </location>
</feature>
<dbReference type="InterPro" id="IPR036873">
    <property type="entry name" value="Rhodanese-like_dom_sf"/>
</dbReference>
<dbReference type="SMART" id="SM00450">
    <property type="entry name" value="RHOD"/>
    <property type="match status" value="1"/>
</dbReference>
<dbReference type="Pfam" id="PF00581">
    <property type="entry name" value="Rhodanese"/>
    <property type="match status" value="1"/>
</dbReference>